<proteinExistence type="predicted"/>
<dbReference type="AlphaFoldDB" id="A0A2W5A065"/>
<evidence type="ECO:0008006" key="3">
    <source>
        <dbReference type="Google" id="ProtNLM"/>
    </source>
</evidence>
<accession>A0A2W5A065</accession>
<dbReference type="EMBL" id="QFNK01000096">
    <property type="protein sequence ID" value="PZO86737.1"/>
    <property type="molecule type" value="Genomic_DNA"/>
</dbReference>
<dbReference type="Proteomes" id="UP000249557">
    <property type="component" value="Unassembled WGS sequence"/>
</dbReference>
<evidence type="ECO:0000313" key="2">
    <source>
        <dbReference type="Proteomes" id="UP000249557"/>
    </source>
</evidence>
<evidence type="ECO:0000313" key="1">
    <source>
        <dbReference type="EMBL" id="PZO86737.1"/>
    </source>
</evidence>
<name>A0A2W5A065_9BACT</name>
<gene>
    <name evidence="1" type="ORF">DI626_05720</name>
</gene>
<organism evidence="1 2">
    <name type="scientific">Micavibrio aeruginosavorus</name>
    <dbReference type="NCBI Taxonomy" id="349221"/>
    <lineage>
        <taxon>Bacteria</taxon>
        <taxon>Pseudomonadati</taxon>
        <taxon>Bdellovibrionota</taxon>
        <taxon>Bdellovibrionia</taxon>
        <taxon>Bdellovibrionales</taxon>
        <taxon>Pseudobdellovibrionaceae</taxon>
        <taxon>Micavibrio</taxon>
    </lineage>
</organism>
<comment type="caution">
    <text evidence="1">The sequence shown here is derived from an EMBL/GenBank/DDBJ whole genome shotgun (WGS) entry which is preliminary data.</text>
</comment>
<protein>
    <recommendedName>
        <fullName evidence="3">Flagellar basal-body/hook protein C-terminal domain-containing protein</fullName>
    </recommendedName>
</protein>
<reference evidence="1 2" key="1">
    <citation type="submission" date="2017-08" db="EMBL/GenBank/DDBJ databases">
        <title>Infants hospitalized years apart are colonized by the same room-sourced microbial strains.</title>
        <authorList>
            <person name="Brooks B."/>
            <person name="Olm M.R."/>
            <person name="Firek B.A."/>
            <person name="Baker R."/>
            <person name="Thomas B.C."/>
            <person name="Morowitz M.J."/>
            <person name="Banfield J.F."/>
        </authorList>
    </citation>
    <scope>NUCLEOTIDE SEQUENCE [LARGE SCALE GENOMIC DNA]</scope>
    <source>
        <strain evidence="1">S2_018_000_R2_104</strain>
    </source>
</reference>
<sequence length="77" mass="8152">MIGAISSALTGLTSATKKVEGSAANIANAGNPAEEVDLTREIVNMKVAENEFKANLSVLRTTNEMTAELGRLFDKKV</sequence>